<dbReference type="AlphaFoldDB" id="A0A9P5H083"/>
<dbReference type="OrthoDB" id="5239982at2759"/>
<evidence type="ECO:0000313" key="3">
    <source>
        <dbReference type="Proteomes" id="UP000722485"/>
    </source>
</evidence>
<name>A0A9P5H083_9HYPO</name>
<comment type="caution">
    <text evidence="2">The sequence shown here is derived from an EMBL/GenBank/DDBJ whole genome shotgun (WGS) entry which is preliminary data.</text>
</comment>
<dbReference type="Proteomes" id="UP000722485">
    <property type="component" value="Unassembled WGS sequence"/>
</dbReference>
<accession>A0A9P5H083</accession>
<protein>
    <recommendedName>
        <fullName evidence="4">AA1-like domain-containing protein</fullName>
    </recommendedName>
</protein>
<keyword evidence="3" id="KW-1185">Reference proteome</keyword>
<organism evidence="2 3">
    <name type="scientific">Cylindrodendrum hubeiense</name>
    <dbReference type="NCBI Taxonomy" id="595255"/>
    <lineage>
        <taxon>Eukaryota</taxon>
        <taxon>Fungi</taxon>
        <taxon>Dikarya</taxon>
        <taxon>Ascomycota</taxon>
        <taxon>Pezizomycotina</taxon>
        <taxon>Sordariomycetes</taxon>
        <taxon>Hypocreomycetidae</taxon>
        <taxon>Hypocreales</taxon>
        <taxon>Nectriaceae</taxon>
        <taxon>Cylindrodendrum</taxon>
    </lineage>
</organism>
<evidence type="ECO:0008006" key="4">
    <source>
        <dbReference type="Google" id="ProtNLM"/>
    </source>
</evidence>
<gene>
    <name evidence="2" type="ORF">G7Z17_g13305</name>
</gene>
<evidence type="ECO:0000256" key="1">
    <source>
        <dbReference type="SAM" id="SignalP"/>
    </source>
</evidence>
<dbReference type="EMBL" id="JAANBB010000748">
    <property type="protein sequence ID" value="KAF7534831.1"/>
    <property type="molecule type" value="Genomic_DNA"/>
</dbReference>
<evidence type="ECO:0000313" key="2">
    <source>
        <dbReference type="EMBL" id="KAF7534831.1"/>
    </source>
</evidence>
<sequence length="169" mass="18289">MHAALLLLSALPSAFALHAYSVPNSLAIAEADTNNSCVLPNDYQIKGYSAESNSDGTLSAFSFTFEDDTVKVTTPCEFNSSSVSVRGNPTPRYQCDNNDIEFIWEDAKQYLTMAESVCPGTDGVDKYEVAGSTRIWLECPESGGACTTNSTDYRSAFVSLNPVMNPSRI</sequence>
<feature type="signal peptide" evidence="1">
    <location>
        <begin position="1"/>
        <end position="16"/>
    </location>
</feature>
<feature type="chain" id="PRO_5040192221" description="AA1-like domain-containing protein" evidence="1">
    <location>
        <begin position="17"/>
        <end position="169"/>
    </location>
</feature>
<keyword evidence="1" id="KW-0732">Signal</keyword>
<proteinExistence type="predicted"/>
<reference evidence="2" key="1">
    <citation type="submission" date="2020-03" db="EMBL/GenBank/DDBJ databases">
        <title>Draft Genome Sequence of Cylindrodendrum hubeiense.</title>
        <authorList>
            <person name="Buettner E."/>
            <person name="Kellner H."/>
        </authorList>
    </citation>
    <scope>NUCLEOTIDE SEQUENCE</scope>
    <source>
        <strain evidence="2">IHI 201604</strain>
    </source>
</reference>